<dbReference type="EMBL" id="MGFR01000002">
    <property type="protein sequence ID" value="OGM10002.1"/>
    <property type="molecule type" value="Genomic_DNA"/>
</dbReference>
<dbReference type="Proteomes" id="UP000176778">
    <property type="component" value="Unassembled WGS sequence"/>
</dbReference>
<sequence>MKRSLIIMLTVLETPHAIVGAAIATKVVHPALAIPLSFASHFILEKVPHWNPHLNTETEKFGRPTKRSTTIVIIDATTALVSGGYIAYRALPNTALALTILACCFFSVLPDVIEGPYFFLGLRDKAVKRWIKFQKSLQVDTEIVPGLLSQFVVIAAALWWMFT</sequence>
<organism evidence="2 3">
    <name type="scientific">Candidatus Woesebacteria bacterium RBG_13_46_13</name>
    <dbReference type="NCBI Taxonomy" id="1802479"/>
    <lineage>
        <taxon>Bacteria</taxon>
        <taxon>Candidatus Woeseibacteriota</taxon>
    </lineage>
</organism>
<keyword evidence="1" id="KW-1133">Transmembrane helix</keyword>
<accession>A0A1F7X4K0</accession>
<evidence type="ECO:0000256" key="1">
    <source>
        <dbReference type="SAM" id="Phobius"/>
    </source>
</evidence>
<protein>
    <submittedName>
        <fullName evidence="2">Uncharacterized protein</fullName>
    </submittedName>
</protein>
<name>A0A1F7X4K0_9BACT</name>
<proteinExistence type="predicted"/>
<evidence type="ECO:0000313" key="2">
    <source>
        <dbReference type="EMBL" id="OGM10002.1"/>
    </source>
</evidence>
<feature type="transmembrane region" description="Helical" evidence="1">
    <location>
        <begin position="70"/>
        <end position="88"/>
    </location>
</feature>
<keyword evidence="1" id="KW-0472">Membrane</keyword>
<feature type="transmembrane region" description="Helical" evidence="1">
    <location>
        <begin position="143"/>
        <end position="162"/>
    </location>
</feature>
<gene>
    <name evidence="2" type="ORF">A2Y68_01085</name>
</gene>
<comment type="caution">
    <text evidence="2">The sequence shown here is derived from an EMBL/GenBank/DDBJ whole genome shotgun (WGS) entry which is preliminary data.</text>
</comment>
<dbReference type="AlphaFoldDB" id="A0A1F7X4K0"/>
<keyword evidence="1" id="KW-0812">Transmembrane</keyword>
<feature type="transmembrane region" description="Helical" evidence="1">
    <location>
        <begin position="94"/>
        <end position="122"/>
    </location>
</feature>
<dbReference type="STRING" id="1802479.A2Y68_01085"/>
<evidence type="ECO:0000313" key="3">
    <source>
        <dbReference type="Proteomes" id="UP000176778"/>
    </source>
</evidence>
<reference evidence="2 3" key="1">
    <citation type="journal article" date="2016" name="Nat. Commun.">
        <title>Thousands of microbial genomes shed light on interconnected biogeochemical processes in an aquifer system.</title>
        <authorList>
            <person name="Anantharaman K."/>
            <person name="Brown C.T."/>
            <person name="Hug L.A."/>
            <person name="Sharon I."/>
            <person name="Castelle C.J."/>
            <person name="Probst A.J."/>
            <person name="Thomas B.C."/>
            <person name="Singh A."/>
            <person name="Wilkins M.J."/>
            <person name="Karaoz U."/>
            <person name="Brodie E.L."/>
            <person name="Williams K.H."/>
            <person name="Hubbard S.S."/>
            <person name="Banfield J.F."/>
        </authorList>
    </citation>
    <scope>NUCLEOTIDE SEQUENCE [LARGE SCALE GENOMIC DNA]</scope>
</reference>